<reference evidence="1 2" key="1">
    <citation type="submission" date="2023-11" db="EMBL/GenBank/DDBJ databases">
        <title>Draft genome of Azohydromonas lata strain H1 (DSM1123), a polyhydroxyalkanoate producer.</title>
        <authorList>
            <person name="Traversa D."/>
            <person name="D'Addabbo P."/>
            <person name="Pazzani C."/>
            <person name="Manzari C."/>
            <person name="Chiara M."/>
            <person name="Scrascia M."/>
        </authorList>
    </citation>
    <scope>NUCLEOTIDE SEQUENCE [LARGE SCALE GENOMIC DNA]</scope>
    <source>
        <strain evidence="1 2">H1</strain>
    </source>
</reference>
<comment type="caution">
    <text evidence="1">The sequence shown here is derived from an EMBL/GenBank/DDBJ whole genome shotgun (WGS) entry which is preliminary data.</text>
</comment>
<dbReference type="Proteomes" id="UP001293718">
    <property type="component" value="Unassembled WGS sequence"/>
</dbReference>
<organism evidence="1 2">
    <name type="scientific">Azohydromonas lata</name>
    <dbReference type="NCBI Taxonomy" id="45677"/>
    <lineage>
        <taxon>Bacteria</taxon>
        <taxon>Pseudomonadati</taxon>
        <taxon>Pseudomonadota</taxon>
        <taxon>Betaproteobacteria</taxon>
        <taxon>Burkholderiales</taxon>
        <taxon>Sphaerotilaceae</taxon>
        <taxon>Azohydromonas</taxon>
    </lineage>
</organism>
<dbReference type="EMBL" id="JAXOJX010000020">
    <property type="protein sequence ID" value="MDZ5457612.1"/>
    <property type="molecule type" value="Genomic_DNA"/>
</dbReference>
<accession>A0ABU5IF69</accession>
<proteinExistence type="predicted"/>
<name>A0ABU5IF69_9BURK</name>
<keyword evidence="2" id="KW-1185">Reference proteome</keyword>
<gene>
    <name evidence="1" type="ORF">SM757_13615</name>
</gene>
<dbReference type="RefSeq" id="WP_066336303.1">
    <property type="nucleotide sequence ID" value="NZ_JAXOJX010000020.1"/>
</dbReference>
<sequence length="75" mass="8197">MPVRETDTKTTISHDGLRYTARVPGSLFGPVALGGRLTMMSCFKCGRHKPMSALATKRILGRNEKVCAQGCRSDK</sequence>
<protein>
    <submittedName>
        <fullName evidence="1">Uncharacterized protein</fullName>
    </submittedName>
</protein>
<evidence type="ECO:0000313" key="1">
    <source>
        <dbReference type="EMBL" id="MDZ5457612.1"/>
    </source>
</evidence>
<evidence type="ECO:0000313" key="2">
    <source>
        <dbReference type="Proteomes" id="UP001293718"/>
    </source>
</evidence>